<dbReference type="EMBL" id="MHLB01000053">
    <property type="protein sequence ID" value="OGZ00941.1"/>
    <property type="molecule type" value="Genomic_DNA"/>
</dbReference>
<gene>
    <name evidence="1" type="ORF">A2946_01375</name>
</gene>
<reference evidence="1 2" key="1">
    <citation type="journal article" date="2016" name="Nat. Commun.">
        <title>Thousands of microbial genomes shed light on interconnected biogeochemical processes in an aquifer system.</title>
        <authorList>
            <person name="Anantharaman K."/>
            <person name="Brown C.T."/>
            <person name="Hug L.A."/>
            <person name="Sharon I."/>
            <person name="Castelle C.J."/>
            <person name="Probst A.J."/>
            <person name="Thomas B.C."/>
            <person name="Singh A."/>
            <person name="Wilkins M.J."/>
            <person name="Karaoz U."/>
            <person name="Brodie E.L."/>
            <person name="Williams K.H."/>
            <person name="Hubbard S.S."/>
            <person name="Banfield J.F."/>
        </authorList>
    </citation>
    <scope>NUCLEOTIDE SEQUENCE [LARGE SCALE GENOMIC DNA]</scope>
</reference>
<proteinExistence type="predicted"/>
<comment type="caution">
    <text evidence="1">The sequence shown here is derived from an EMBL/GenBank/DDBJ whole genome shotgun (WGS) entry which is preliminary data.</text>
</comment>
<evidence type="ECO:0000313" key="1">
    <source>
        <dbReference type="EMBL" id="OGZ00941.1"/>
    </source>
</evidence>
<sequence>MSWRNTWHLYKKQDAKTGQEIFSVFPSDSPVKIYERDYWASDAWDPLEYGRDIDWSRPFLSQVAELLQEVPLPAHSAQSVVNSEYCTNASYIKNCYFSRALAHTEDCAYVIWDESSKQCMDSHMTDHCELGYGNVNCTRCYKAFFSVNCEDCRDVTFSKDCVGCSDCLGCVGLRSKSYCIFNIPYTKEEYVTKLGTLDLGSKKAFEECRERAVELWSKFPVKFMQGLQNTRVSGDYIYNSKNAKYCWRVKGVEDSKYCLNMLSGPVKDCYDYANWGGGSELIYEGLVCGDQTSNIKFSWNCFGGAKNIEYSIFCHGAADVFGCVSIRRKQYCILNKQYSKEEYEKLVPKIIEHMKTMPYRDRKGREYCYGEFFPSELSPFPFNISEAYELSPKTKEEAIAEGLEWREEAKREYVATKQPDKLPDRIKDASEEILQEVIACDHKRICQEECTGAFRIIERELEFLKRFNIPLPNLCPNCRHYSRLALRNIPKFFKRACHCAGEKSENGVYMNTGAHPSHAKGEHCSNEFETSYAPERPEIVYCEQCYQSEVA</sequence>
<name>A0A1G2CJV6_9BACT</name>
<dbReference type="AlphaFoldDB" id="A0A1G2CJV6"/>
<evidence type="ECO:0008006" key="3">
    <source>
        <dbReference type="Google" id="ProtNLM"/>
    </source>
</evidence>
<evidence type="ECO:0000313" key="2">
    <source>
        <dbReference type="Proteomes" id="UP000178348"/>
    </source>
</evidence>
<dbReference type="Proteomes" id="UP000178348">
    <property type="component" value="Unassembled WGS sequence"/>
</dbReference>
<organism evidence="1 2">
    <name type="scientific">Candidatus Liptonbacteria bacterium RIFCSPLOWO2_01_FULL_53_13</name>
    <dbReference type="NCBI Taxonomy" id="1798651"/>
    <lineage>
        <taxon>Bacteria</taxon>
        <taxon>Candidatus Liptoniibacteriota</taxon>
    </lineage>
</organism>
<accession>A0A1G2CJV6</accession>
<protein>
    <recommendedName>
        <fullName evidence="3">Caib/baif family protein</fullName>
    </recommendedName>
</protein>